<comment type="caution">
    <text evidence="3">The sequence shown here is derived from an EMBL/GenBank/DDBJ whole genome shotgun (WGS) entry which is preliminary data.</text>
</comment>
<feature type="compositionally biased region" description="Basic and acidic residues" evidence="1">
    <location>
        <begin position="615"/>
        <end position="625"/>
    </location>
</feature>
<feature type="transmembrane region" description="Helical" evidence="2">
    <location>
        <begin position="16"/>
        <end position="32"/>
    </location>
</feature>
<evidence type="ECO:0000313" key="3">
    <source>
        <dbReference type="EMBL" id="GIL46257.1"/>
    </source>
</evidence>
<feature type="compositionally biased region" description="Polar residues" evidence="1">
    <location>
        <begin position="166"/>
        <end position="185"/>
    </location>
</feature>
<keyword evidence="2" id="KW-0472">Membrane</keyword>
<keyword evidence="2" id="KW-1133">Transmembrane helix</keyword>
<evidence type="ECO:0000256" key="2">
    <source>
        <dbReference type="SAM" id="Phobius"/>
    </source>
</evidence>
<organism evidence="3 4">
    <name type="scientific">Volvox africanus</name>
    <dbReference type="NCBI Taxonomy" id="51714"/>
    <lineage>
        <taxon>Eukaryota</taxon>
        <taxon>Viridiplantae</taxon>
        <taxon>Chlorophyta</taxon>
        <taxon>core chlorophytes</taxon>
        <taxon>Chlorophyceae</taxon>
        <taxon>CS clade</taxon>
        <taxon>Chlamydomonadales</taxon>
        <taxon>Volvocaceae</taxon>
        <taxon>Volvox</taxon>
    </lineage>
</organism>
<gene>
    <name evidence="3" type="ORF">Vafri_3279</name>
</gene>
<reference evidence="3" key="1">
    <citation type="journal article" date="2021" name="Proc. Natl. Acad. Sci. U.S.A.">
        <title>Three genomes in the algal genus Volvox reveal the fate of a haploid sex-determining region after a transition to homothallism.</title>
        <authorList>
            <person name="Yamamoto K."/>
            <person name="Hamaji T."/>
            <person name="Kawai-Toyooka H."/>
            <person name="Matsuzaki R."/>
            <person name="Takahashi F."/>
            <person name="Nishimura Y."/>
            <person name="Kawachi M."/>
            <person name="Noguchi H."/>
            <person name="Minakuchi Y."/>
            <person name="Umen J.G."/>
            <person name="Toyoda A."/>
            <person name="Nozaki H."/>
        </authorList>
    </citation>
    <scope>NUCLEOTIDE SEQUENCE</scope>
    <source>
        <strain evidence="3">NIES-3780</strain>
    </source>
</reference>
<feature type="transmembrane region" description="Helical" evidence="2">
    <location>
        <begin position="53"/>
        <end position="74"/>
    </location>
</feature>
<proteinExistence type="predicted"/>
<evidence type="ECO:0000256" key="1">
    <source>
        <dbReference type="SAM" id="MobiDB-lite"/>
    </source>
</evidence>
<keyword evidence="2" id="KW-0812">Transmembrane</keyword>
<feature type="region of interest" description="Disordered" evidence="1">
    <location>
        <begin position="141"/>
        <end position="185"/>
    </location>
</feature>
<feature type="region of interest" description="Disordered" evidence="1">
    <location>
        <begin position="441"/>
        <end position="471"/>
    </location>
</feature>
<keyword evidence="4" id="KW-1185">Reference proteome</keyword>
<accession>A0A8J4ASS8</accession>
<feature type="region of interest" description="Disordered" evidence="1">
    <location>
        <begin position="487"/>
        <end position="509"/>
    </location>
</feature>
<protein>
    <submittedName>
        <fullName evidence="3">Uncharacterized protein</fullName>
    </submittedName>
</protein>
<feature type="region of interest" description="Disordered" evidence="1">
    <location>
        <begin position="614"/>
        <end position="641"/>
    </location>
</feature>
<sequence length="1306" mass="137622">MGAVRLPSVGFGPSRGLYGMYGVFVLTYLAACRRPSDFPRPPQPTSSKLWLPVLMLAACLLGPVSTIVLMIALGNSSVGMGMLCTAAGATALGVVLQVAVVLRQRRGTQHDGRAQELQPHQREAGHRHNAEWIPANAKSLIGTQQQQPRQQATQTGFEQQRRCVQPSMTETGSGPRSAVSRSPFTSHNECRQSVSVAAAGATAALSRARLGALPCGNSATIGLAAYNEALRAVHAHDAFLYSPVVQSAHVHVYVSDTQPEQLSPGWQFEMEQRFAEQGWCLLGTAVRRGSICISLTLANLWRHRMAPSSSAASASVSASASASEADVGVSATTDGLDSRAAVGLADGHPVFQGQMEDELLPEFLDTRADMLGTPEELLTGLGMRSEDIFPGFSYSVQAVVENGGRYRARYTCQQDGSWLWEPLGSSSDLSQVGGTAPSVGISAGPCTKAPRGNGEPPCDAASDQPVSNRGHLSSNAARLSSIGGQSAERGKCHHLGRHGSSGPGEGNAHAGASQRWVLRAPCVLLGIPCADGTGNRVHRYDCQVKVGLAVSEGGDKVMTGPCCAGGCDQDHSNDSWSNADVLFRVQPLGWSFEASELWVTQVPVQARFMQCSKIRGPDPESRSDIGSRSTSPISEGGEGSDHVRTWSLTVWDEPPPEVADLPPMALPHRRLGRGGGGGEGAGANGRMRADAALCLVDLSAWRGQELLATCAMLLVPSLDGSISSSENVDDTKSQNCRHHGDDRSLHWPLQLEELLHLYSAEDAQHIAVDLGLFLSGALDCIAQAQVPAVEVKLDVAAEAVATPQPATSSSIAWTGPSSVVRRTRGGAAIRGQQLVLLLDLGTGLLSLVLRHGCCILAELLWSSLQRLGFGAEEVLLHGAGGRGSLPLLHAAIISGDSQAAALVLSWYAAGGLPEPWLQLMRTPGWPSVLTPLALASAASPSGSMLLYILRNHSQALAAWRVCVNGASGRSVAAAAGLWAVVFEADLRMLIAPGVAFLAATGQRLALGRLTCFATRWRLQRVHSQRERWRSLCSLGCEGSSVLASESLPDAHGKSARSTPNMTAMVPGMAAAAGKDGVASSRALVGSTELNMFIAQRTRTQMLVVQVSVVLYQLLAQLKALVCSFGAICPAAAAAAGAAGPNGWVWFLVARATGRCVTGRLWWTVLEAALMAVIASPLGLRHHVACCVAAGAMRCLFQGAEGTLLPPSEMNATGHQMTLAHVLFVIVTSCCYQVPCRLNILLRIAEGIAASRMLYKYGVTDQPGVAIVQAMGTEGIGWALGAILRGRARAVLQQQQQQQSTTSNLTP</sequence>
<feature type="compositionally biased region" description="Low complexity" evidence="1">
    <location>
        <begin position="143"/>
        <end position="155"/>
    </location>
</feature>
<dbReference type="Proteomes" id="UP000747399">
    <property type="component" value="Unassembled WGS sequence"/>
</dbReference>
<name>A0A8J4ASS8_9CHLO</name>
<dbReference type="EMBL" id="BNCO01000003">
    <property type="protein sequence ID" value="GIL46257.1"/>
    <property type="molecule type" value="Genomic_DNA"/>
</dbReference>
<feature type="transmembrane region" description="Helical" evidence="2">
    <location>
        <begin position="80"/>
        <end position="102"/>
    </location>
</feature>
<evidence type="ECO:0000313" key="4">
    <source>
        <dbReference type="Proteomes" id="UP000747399"/>
    </source>
</evidence>